<accession>A0A8J9VFL1</accession>
<evidence type="ECO:0000256" key="1">
    <source>
        <dbReference type="ARBA" id="ARBA00022737"/>
    </source>
</evidence>
<keyword evidence="2 3" id="KW-0040">ANK repeat</keyword>
<dbReference type="SUPFAM" id="SSF48403">
    <property type="entry name" value="Ankyrin repeat"/>
    <property type="match status" value="1"/>
</dbReference>
<dbReference type="OrthoDB" id="194358at2759"/>
<dbReference type="EMBL" id="OV696695">
    <property type="protein sequence ID" value="CAH1238449.1"/>
    <property type="molecule type" value="Genomic_DNA"/>
</dbReference>
<dbReference type="InterPro" id="IPR002110">
    <property type="entry name" value="Ankyrin_rpt"/>
</dbReference>
<dbReference type="Pfam" id="PF12796">
    <property type="entry name" value="Ank_2"/>
    <property type="match status" value="2"/>
</dbReference>
<evidence type="ECO:0000313" key="6">
    <source>
        <dbReference type="Proteomes" id="UP000838412"/>
    </source>
</evidence>
<evidence type="ECO:0000313" key="5">
    <source>
        <dbReference type="EMBL" id="CAH1238449.1"/>
    </source>
</evidence>
<feature type="region of interest" description="Disordered" evidence="4">
    <location>
        <begin position="302"/>
        <end position="335"/>
    </location>
</feature>
<feature type="repeat" description="ANK" evidence="3">
    <location>
        <begin position="518"/>
        <end position="550"/>
    </location>
</feature>
<organism evidence="5 6">
    <name type="scientific">Branchiostoma lanceolatum</name>
    <name type="common">Common lancelet</name>
    <name type="synonym">Amphioxus lanceolatum</name>
    <dbReference type="NCBI Taxonomy" id="7740"/>
    <lineage>
        <taxon>Eukaryota</taxon>
        <taxon>Metazoa</taxon>
        <taxon>Chordata</taxon>
        <taxon>Cephalochordata</taxon>
        <taxon>Leptocardii</taxon>
        <taxon>Amphioxiformes</taxon>
        <taxon>Branchiostomatidae</taxon>
        <taxon>Branchiostoma</taxon>
    </lineage>
</organism>
<dbReference type="SMART" id="SM00248">
    <property type="entry name" value="ANK"/>
    <property type="match status" value="6"/>
</dbReference>
<feature type="region of interest" description="Disordered" evidence="4">
    <location>
        <begin position="1"/>
        <end position="69"/>
    </location>
</feature>
<evidence type="ECO:0000256" key="2">
    <source>
        <dbReference type="ARBA" id="ARBA00023043"/>
    </source>
</evidence>
<dbReference type="PRINTS" id="PR01415">
    <property type="entry name" value="ANKYRIN"/>
</dbReference>
<dbReference type="InterPro" id="IPR036770">
    <property type="entry name" value="Ankyrin_rpt-contain_sf"/>
</dbReference>
<dbReference type="PANTHER" id="PTHR24124:SF14">
    <property type="entry name" value="CHROMOSOME UNDETERMINED SCAFFOLD_25, WHOLE GENOME SHOTGUN SEQUENCE"/>
    <property type="match status" value="1"/>
</dbReference>
<feature type="compositionally biased region" description="Polar residues" evidence="4">
    <location>
        <begin position="86"/>
        <end position="109"/>
    </location>
</feature>
<protein>
    <submittedName>
        <fullName evidence="5">NFKBIZ protein</fullName>
    </submittedName>
</protein>
<name>A0A8J9VFL1_BRALA</name>
<feature type="compositionally biased region" description="Polar residues" evidence="4">
    <location>
        <begin position="428"/>
        <end position="450"/>
    </location>
</feature>
<dbReference type="GO" id="GO:0010468">
    <property type="term" value="P:regulation of gene expression"/>
    <property type="evidence" value="ECO:0007669"/>
    <property type="project" value="TreeGrafter"/>
</dbReference>
<dbReference type="PROSITE" id="PS50297">
    <property type="entry name" value="ANK_REP_REGION"/>
    <property type="match status" value="2"/>
</dbReference>
<evidence type="ECO:0000256" key="4">
    <source>
        <dbReference type="SAM" id="MobiDB-lite"/>
    </source>
</evidence>
<evidence type="ECO:0000256" key="3">
    <source>
        <dbReference type="PROSITE-ProRule" id="PRU00023"/>
    </source>
</evidence>
<dbReference type="GO" id="GO:0005634">
    <property type="term" value="C:nucleus"/>
    <property type="evidence" value="ECO:0007669"/>
    <property type="project" value="TreeGrafter"/>
</dbReference>
<dbReference type="AlphaFoldDB" id="A0A8J9VFL1"/>
<keyword evidence="1" id="KW-0677">Repeat</keyword>
<feature type="compositionally biased region" description="Low complexity" evidence="4">
    <location>
        <begin position="38"/>
        <end position="49"/>
    </location>
</feature>
<dbReference type="Proteomes" id="UP000838412">
    <property type="component" value="Chromosome 10"/>
</dbReference>
<reference evidence="5" key="1">
    <citation type="submission" date="2022-01" db="EMBL/GenBank/DDBJ databases">
        <authorList>
            <person name="Braso-Vives M."/>
        </authorList>
    </citation>
    <scope>NUCLEOTIDE SEQUENCE</scope>
</reference>
<keyword evidence="6" id="KW-1185">Reference proteome</keyword>
<gene>
    <name evidence="5" type="primary">NFKBIZ</name>
    <name evidence="5" type="ORF">BLAG_LOCUS3056</name>
</gene>
<sequence>MMLSWDVVADDSGVDSPGSSLGSPTRHRSAMSREDSAPSSPGSPGSCGPSSPPDMKIPTERQVILNSRGKARNTVKKMIENGNHPYLNQGSPQNGKQGSPRSYSSQGSPPNFVYLGSSQGPVVVNTYSLAHQMPPMNTTSSAWPEISGPLPSGTESSTWPQAPMSNKVMLPSPSFGSSCVSSNTAGHGTHQSPQVAVVNPMEPSTVNDSGAVDMILAMMSDNYPAPNSDSAKPEDVKPDIVNSAWPQMEAKAQGNSVFDNVERFDSVDSGYTSIRSGGEGGYSTEAVNIQMLFDTDIPYNQQGTSTANWSPPQSLTTAQPSVTQPSGTVSPPKTFSSKNGMSIGTMQEVTQANTQQTSTTTLPSYSLPPYVPQLEPVPTYYGMSDLDLRAPKGPPTTTYVPPGQRQQQRMHIRPSQLGVTSPMPPPCNIQNQSFTNMQPYSNSPFSQPRPTSHRSSERSLPLARQISQEINKDELLHQDDDGDTYLTIVVMQGNCDVVQAVAEQMVKLDLSLDVPEKSGKTALMLAVMEERWDMVYCLVCLGADVNKQDKEGRTALHFIAENGAIEVLHYLNTACKELHKDINMDCKNYQGLTALHCALMESGHCQGQLKQLPRAQSITNVPGTFMESREKQVLRAKQQKLQQVVKTMLEMGASPSCQDGKSGRTGLHHAVQSCSTELVELLLADYEYAKSRHKFVNQTTYNGNTALHAAVGLQDDSRADIVRLLTKNGADQSVRNDENDRAIDLAKKEDTAVRSILGGGRKFRK</sequence>
<feature type="region of interest" description="Disordered" evidence="4">
    <location>
        <begin position="416"/>
        <end position="460"/>
    </location>
</feature>
<feature type="repeat" description="ANK" evidence="3">
    <location>
        <begin position="702"/>
        <end position="737"/>
    </location>
</feature>
<dbReference type="Gene3D" id="1.25.40.20">
    <property type="entry name" value="Ankyrin repeat-containing domain"/>
    <property type="match status" value="1"/>
</dbReference>
<dbReference type="PANTHER" id="PTHR24124">
    <property type="entry name" value="ANKYRIN REPEAT FAMILY A"/>
    <property type="match status" value="1"/>
</dbReference>
<feature type="region of interest" description="Disordered" evidence="4">
    <location>
        <begin position="81"/>
        <end position="114"/>
    </location>
</feature>
<dbReference type="PROSITE" id="PS50088">
    <property type="entry name" value="ANK_REPEAT"/>
    <property type="match status" value="2"/>
</dbReference>
<proteinExistence type="predicted"/>